<feature type="transmembrane region" description="Helical" evidence="1">
    <location>
        <begin position="441"/>
        <end position="463"/>
    </location>
</feature>
<feature type="transmembrane region" description="Helical" evidence="1">
    <location>
        <begin position="150"/>
        <end position="171"/>
    </location>
</feature>
<keyword evidence="1" id="KW-1133">Transmembrane helix</keyword>
<accession>A0A4V1IS76</accession>
<keyword evidence="3" id="KW-0012">Acyltransferase</keyword>
<feature type="transmembrane region" description="Helical" evidence="1">
    <location>
        <begin position="310"/>
        <end position="329"/>
    </location>
</feature>
<keyword evidence="3" id="KW-0808">Transferase</keyword>
<evidence type="ECO:0000256" key="1">
    <source>
        <dbReference type="SAM" id="Phobius"/>
    </source>
</evidence>
<keyword evidence="1" id="KW-0472">Membrane</keyword>
<feature type="domain" description="Acyltransferase 3" evidence="2">
    <location>
        <begin position="71"/>
        <end position="459"/>
    </location>
</feature>
<feature type="transmembrane region" description="Helical" evidence="1">
    <location>
        <begin position="268"/>
        <end position="289"/>
    </location>
</feature>
<evidence type="ECO:0000313" key="4">
    <source>
        <dbReference type="Proteomes" id="UP000269721"/>
    </source>
</evidence>
<evidence type="ECO:0000259" key="2">
    <source>
        <dbReference type="Pfam" id="PF01757"/>
    </source>
</evidence>
<evidence type="ECO:0000313" key="3">
    <source>
        <dbReference type="EMBL" id="RKO92587.1"/>
    </source>
</evidence>
<reference evidence="4" key="1">
    <citation type="journal article" date="2018" name="Nat. Microbiol.">
        <title>Leveraging single-cell genomics to expand the fungal tree of life.</title>
        <authorList>
            <person name="Ahrendt S.R."/>
            <person name="Quandt C.A."/>
            <person name="Ciobanu D."/>
            <person name="Clum A."/>
            <person name="Salamov A."/>
            <person name="Andreopoulos B."/>
            <person name="Cheng J.F."/>
            <person name="Woyke T."/>
            <person name="Pelin A."/>
            <person name="Henrissat B."/>
            <person name="Reynolds N.K."/>
            <person name="Benny G.L."/>
            <person name="Smith M.E."/>
            <person name="James T.Y."/>
            <person name="Grigoriev I.V."/>
        </authorList>
    </citation>
    <scope>NUCLEOTIDE SEQUENCE [LARGE SCALE GENOMIC DNA]</scope>
</reference>
<protein>
    <submittedName>
        <fullName evidence="3">Acyltransferase family-domain-containing protein</fullName>
    </submittedName>
</protein>
<dbReference type="PANTHER" id="PTHR23028">
    <property type="entry name" value="ACETYLTRANSFERASE"/>
    <property type="match status" value="1"/>
</dbReference>
<feature type="transmembrane region" description="Helical" evidence="1">
    <location>
        <begin position="413"/>
        <end position="435"/>
    </location>
</feature>
<dbReference type="PANTHER" id="PTHR23028:SF134">
    <property type="entry name" value="PUTATIVE (AFU_ORTHOLOGUE AFUA_4G08520)-RELATED"/>
    <property type="match status" value="1"/>
</dbReference>
<dbReference type="Pfam" id="PF01757">
    <property type="entry name" value="Acyl_transf_3"/>
    <property type="match status" value="1"/>
</dbReference>
<feature type="transmembrane region" description="Helical" evidence="1">
    <location>
        <begin position="113"/>
        <end position="130"/>
    </location>
</feature>
<dbReference type="GO" id="GO:0016747">
    <property type="term" value="F:acyltransferase activity, transferring groups other than amino-acyl groups"/>
    <property type="evidence" value="ECO:0007669"/>
    <property type="project" value="InterPro"/>
</dbReference>
<dbReference type="OrthoDB" id="10031269at2759"/>
<name>A0A4V1IS76_9FUNG</name>
<keyword evidence="1" id="KW-0812">Transmembrane</keyword>
<keyword evidence="4" id="KW-1185">Reference proteome</keyword>
<sequence length="540" mass="60328">MIILNSSPPDRSLESMGITNIPKGLPDDNHLYIPIDLDPHQFHDITCNTEDDSSPASSAKAEMPAQAQKLDWVDGLRGFAAWQVCNLHFLQPVVSGSGAHHAIQEILAGHNSVMLFFILSGRVLLSGFLKRRDPAIISSSAFRRPLRLGLPIYATLALHALLVWLGAYEINRPAREILRERGLHNWFNVPEARDVDHPALHGFGAFLWAVPRMVRSVGKGRVEVMFLYNELIPYPNRVHWTLPIELTQSYVLFALAIFATYISSRRWIMYFIVMFITWYTTGWTTPFAAGLTLADAAHAGQLAKLQTSRAWRLILHPLFLFTTALLWFLTSMRNTDAWLKNLSQTLLHKWVPDPDWNQQGAIGSGDFSTIPFWKFDNVVFAHALTLILAIELTPALQRVFAARIMRFLGNISYMLYLVHPLVHAVVPSLVVRFAPSALPNWAIVMLAYVVDMGVVVIAAWALYRGVDAPAVRAAQGAFDVVFKEPVAVSGRRAGRLVRGVVMWIVRRGAAGLRGLMAGRAMWRVGLREHRSARGGAEAVA</sequence>
<dbReference type="EMBL" id="KZ994574">
    <property type="protein sequence ID" value="RKO92587.1"/>
    <property type="molecule type" value="Genomic_DNA"/>
</dbReference>
<dbReference type="AlphaFoldDB" id="A0A4V1IS76"/>
<organism evidence="3 4">
    <name type="scientific">Blyttiomyces helicus</name>
    <dbReference type="NCBI Taxonomy" id="388810"/>
    <lineage>
        <taxon>Eukaryota</taxon>
        <taxon>Fungi</taxon>
        <taxon>Fungi incertae sedis</taxon>
        <taxon>Chytridiomycota</taxon>
        <taxon>Chytridiomycota incertae sedis</taxon>
        <taxon>Chytridiomycetes</taxon>
        <taxon>Chytridiomycetes incertae sedis</taxon>
        <taxon>Blyttiomyces</taxon>
    </lineage>
</organism>
<proteinExistence type="predicted"/>
<dbReference type="Proteomes" id="UP000269721">
    <property type="component" value="Unassembled WGS sequence"/>
</dbReference>
<dbReference type="InterPro" id="IPR050879">
    <property type="entry name" value="Acyltransferase_3"/>
</dbReference>
<dbReference type="InterPro" id="IPR002656">
    <property type="entry name" value="Acyl_transf_3_dom"/>
</dbReference>
<gene>
    <name evidence="3" type="ORF">BDK51DRAFT_36847</name>
</gene>
<feature type="transmembrane region" description="Helical" evidence="1">
    <location>
        <begin position="242"/>
        <end position="262"/>
    </location>
</feature>